<name>A0A9W7WW19_TRIRA</name>
<comment type="caution">
    <text evidence="2">The sequence shown here is derived from an EMBL/GenBank/DDBJ whole genome shotgun (WGS) entry which is preliminary data.</text>
</comment>
<dbReference type="AlphaFoldDB" id="A0A9W7WW19"/>
<dbReference type="EMBL" id="JAFHDT010000005">
    <property type="protein sequence ID" value="KAI7809304.1"/>
    <property type="molecule type" value="Genomic_DNA"/>
</dbReference>
<evidence type="ECO:0000313" key="2">
    <source>
        <dbReference type="EMBL" id="KAI7809304.1"/>
    </source>
</evidence>
<proteinExistence type="predicted"/>
<protein>
    <submittedName>
        <fullName evidence="2">Uncharacterized protein</fullName>
    </submittedName>
</protein>
<gene>
    <name evidence="2" type="ORF">IRJ41_004732</name>
</gene>
<reference evidence="2" key="1">
    <citation type="submission" date="2021-02" db="EMBL/GenBank/DDBJ databases">
        <title>Comparative genomics reveals that relaxation of natural selection precedes convergent phenotypic evolution of cavefish.</title>
        <authorList>
            <person name="Peng Z."/>
        </authorList>
    </citation>
    <scope>NUCLEOTIDE SEQUENCE</scope>
    <source>
        <tissue evidence="2">Muscle</tissue>
    </source>
</reference>
<organism evidence="2 3">
    <name type="scientific">Triplophysa rosa</name>
    <name type="common">Cave loach</name>
    <dbReference type="NCBI Taxonomy" id="992332"/>
    <lineage>
        <taxon>Eukaryota</taxon>
        <taxon>Metazoa</taxon>
        <taxon>Chordata</taxon>
        <taxon>Craniata</taxon>
        <taxon>Vertebrata</taxon>
        <taxon>Euteleostomi</taxon>
        <taxon>Actinopterygii</taxon>
        <taxon>Neopterygii</taxon>
        <taxon>Teleostei</taxon>
        <taxon>Ostariophysi</taxon>
        <taxon>Cypriniformes</taxon>
        <taxon>Nemacheilidae</taxon>
        <taxon>Triplophysa</taxon>
    </lineage>
</organism>
<keyword evidence="3" id="KW-1185">Reference proteome</keyword>
<dbReference type="Proteomes" id="UP001059041">
    <property type="component" value="Linkage Group LG5"/>
</dbReference>
<sequence>MREQSPFTKRRVKMICSGSGSAGLHAQRKPCEQMQDNGSRLNQKVEPQKDGKIFSTHKKP</sequence>
<evidence type="ECO:0000313" key="3">
    <source>
        <dbReference type="Proteomes" id="UP001059041"/>
    </source>
</evidence>
<accession>A0A9W7WW19</accession>
<feature type="region of interest" description="Disordered" evidence="1">
    <location>
        <begin position="18"/>
        <end position="60"/>
    </location>
</feature>
<evidence type="ECO:0000256" key="1">
    <source>
        <dbReference type="SAM" id="MobiDB-lite"/>
    </source>
</evidence>